<reference evidence="3 4" key="1">
    <citation type="journal article" date="2021" name="Front. Microbiol.">
        <title>Aerobic Denitrification and Heterotrophic Sulfur Oxidation in the Genus Halomonas Revealed by Six Novel Species Characterizations and Genome-Based Analysis.</title>
        <authorList>
            <person name="Wang L."/>
            <person name="Shao Z."/>
        </authorList>
    </citation>
    <scope>NUCLEOTIDE SEQUENCE [LARGE SCALE GENOMIC DNA]</scope>
    <source>
        <strain evidence="3 4">MCCC 1A11081</strain>
    </source>
</reference>
<proteinExistence type="inferred from homology"/>
<feature type="domain" description="Tail sheath protein subtilisin-like" evidence="2">
    <location>
        <begin position="208"/>
        <end position="368"/>
    </location>
</feature>
<organism evidence="3 4">
    <name type="scientific">Billgrantia ethanolica</name>
    <dbReference type="NCBI Taxonomy" id="2733486"/>
    <lineage>
        <taxon>Bacteria</taxon>
        <taxon>Pseudomonadati</taxon>
        <taxon>Pseudomonadota</taxon>
        <taxon>Gammaproteobacteria</taxon>
        <taxon>Oceanospirillales</taxon>
        <taxon>Halomonadaceae</taxon>
        <taxon>Billgrantia</taxon>
    </lineage>
</organism>
<dbReference type="Pfam" id="PF04984">
    <property type="entry name" value="Phage_sheath_1"/>
    <property type="match status" value="1"/>
</dbReference>
<evidence type="ECO:0000259" key="2">
    <source>
        <dbReference type="Pfam" id="PF04984"/>
    </source>
</evidence>
<dbReference type="RefSeq" id="WP_234270854.1">
    <property type="nucleotide sequence ID" value="NZ_JABFTX010000003.1"/>
</dbReference>
<evidence type="ECO:0000313" key="3">
    <source>
        <dbReference type="EMBL" id="MCE8004223.1"/>
    </source>
</evidence>
<keyword evidence="4" id="KW-1185">Reference proteome</keyword>
<accession>A0ABS9A797</accession>
<dbReference type="PIRSF" id="PIRSF007349">
    <property type="entry name" value="Tsp_L"/>
    <property type="match status" value="1"/>
</dbReference>
<dbReference type="InterPro" id="IPR007067">
    <property type="entry name" value="Tail_sheath"/>
</dbReference>
<name>A0ABS9A797_9GAMM</name>
<dbReference type="Proteomes" id="UP001320168">
    <property type="component" value="Unassembled WGS sequence"/>
</dbReference>
<dbReference type="EMBL" id="JABFTX010000003">
    <property type="protein sequence ID" value="MCE8004223.1"/>
    <property type="molecule type" value="Genomic_DNA"/>
</dbReference>
<evidence type="ECO:0000256" key="1">
    <source>
        <dbReference type="ARBA" id="ARBA00008005"/>
    </source>
</evidence>
<comment type="caution">
    <text evidence="3">The sequence shown here is derived from an EMBL/GenBank/DDBJ whole genome shotgun (WGS) entry which is preliminary data.</text>
</comment>
<evidence type="ECO:0000313" key="4">
    <source>
        <dbReference type="Proteomes" id="UP001320168"/>
    </source>
</evidence>
<sequence length="495" mass="54541">MTISATVFNDIPAALRVPGWYIEFDNRLAGNAVFQGKLLVLGQKLPTGSQDASTLVRITNPAQADEKFGRGSMLAEMFRAIKSVDLFTETWAIALEDAELAVAAEGSIEVTEAPTESRPLALYIAGYRVWCEMTAGASLDDVAQAIVDAVNADDRVPVTAEVDGTTTSQVNLTCRWGGETGNDIDLRDSVKGEERPRGLRLTYTAFSGGAVNPELDGAIAAMGAEWWNWLCLPYTDTTSLEAMEAELADRYGPMRQMGGRAFAAFRGNHSETATKGNSRNTPHITCMGTNRAVSSTWIWAATNAIVGAKSLAIDPARPLQRLPLPGLIGPAEDERWDDPERNLLLYDGIATHTVASDGTVMIERQITMYQENSAGIADDSYLDINTPETLERLRFEQISMFAQKYPRHKLAADEDREFYDPSQPIMTPKLAKGELLTLYRITFMSERGWVRDYAGYAESLAANIDPADPNRLNVLDQPMLIGQYRVHAQQTQFRR</sequence>
<gene>
    <name evidence="3" type="ORF">HOP53_15395</name>
</gene>
<comment type="similarity">
    <text evidence="1">Belongs to the myoviridae tail sheath protein family.</text>
</comment>
<dbReference type="InterPro" id="IPR035089">
    <property type="entry name" value="Phage_sheath_subtilisin"/>
</dbReference>
<protein>
    <submittedName>
        <fullName evidence="3">Phage tail protein</fullName>
    </submittedName>
</protein>